<dbReference type="EMBL" id="CM051398">
    <property type="protein sequence ID" value="KAJ4718052.1"/>
    <property type="molecule type" value="Genomic_DNA"/>
</dbReference>
<organism evidence="1 2">
    <name type="scientific">Melia azedarach</name>
    <name type="common">Chinaberry tree</name>
    <dbReference type="NCBI Taxonomy" id="155640"/>
    <lineage>
        <taxon>Eukaryota</taxon>
        <taxon>Viridiplantae</taxon>
        <taxon>Streptophyta</taxon>
        <taxon>Embryophyta</taxon>
        <taxon>Tracheophyta</taxon>
        <taxon>Spermatophyta</taxon>
        <taxon>Magnoliopsida</taxon>
        <taxon>eudicotyledons</taxon>
        <taxon>Gunneridae</taxon>
        <taxon>Pentapetalae</taxon>
        <taxon>rosids</taxon>
        <taxon>malvids</taxon>
        <taxon>Sapindales</taxon>
        <taxon>Meliaceae</taxon>
        <taxon>Melia</taxon>
    </lineage>
</organism>
<evidence type="ECO:0000313" key="1">
    <source>
        <dbReference type="EMBL" id="KAJ4718052.1"/>
    </source>
</evidence>
<reference evidence="1 2" key="1">
    <citation type="journal article" date="2023" name="Science">
        <title>Complex scaffold remodeling in plant triterpene biosynthesis.</title>
        <authorList>
            <person name="De La Pena R."/>
            <person name="Hodgson H."/>
            <person name="Liu J.C."/>
            <person name="Stephenson M.J."/>
            <person name="Martin A.C."/>
            <person name="Owen C."/>
            <person name="Harkess A."/>
            <person name="Leebens-Mack J."/>
            <person name="Jimenez L.E."/>
            <person name="Osbourn A."/>
            <person name="Sattely E.S."/>
        </authorList>
    </citation>
    <scope>NUCLEOTIDE SEQUENCE [LARGE SCALE GENOMIC DNA]</scope>
    <source>
        <strain evidence="2">cv. JPN11</strain>
        <tissue evidence="1">Leaf</tissue>
    </source>
</reference>
<gene>
    <name evidence="1" type="ORF">OWV82_009780</name>
</gene>
<comment type="caution">
    <text evidence="1">The sequence shown here is derived from an EMBL/GenBank/DDBJ whole genome shotgun (WGS) entry which is preliminary data.</text>
</comment>
<evidence type="ECO:0000313" key="2">
    <source>
        <dbReference type="Proteomes" id="UP001164539"/>
    </source>
</evidence>
<sequence>MKACREINEVFSFHVDEEDSLTMELTRGEETEPGTAKITSQNSVPRDHIIPGGKPNGLSDSDTPSTKMCFLI</sequence>
<dbReference type="Proteomes" id="UP001164539">
    <property type="component" value="Chromosome 5"/>
</dbReference>
<keyword evidence="2" id="KW-1185">Reference proteome</keyword>
<accession>A0ACC1Y4I6</accession>
<name>A0ACC1Y4I6_MELAZ</name>
<protein>
    <submittedName>
        <fullName evidence="1">Uncharacterized protein</fullName>
    </submittedName>
</protein>
<proteinExistence type="predicted"/>